<evidence type="ECO:0000256" key="2">
    <source>
        <dbReference type="SAM" id="SignalP"/>
    </source>
</evidence>
<dbReference type="Proteomes" id="UP000297245">
    <property type="component" value="Unassembled WGS sequence"/>
</dbReference>
<proteinExistence type="predicted"/>
<keyword evidence="4" id="KW-1185">Reference proteome</keyword>
<feature type="compositionally biased region" description="Gly residues" evidence="1">
    <location>
        <begin position="171"/>
        <end position="189"/>
    </location>
</feature>
<evidence type="ECO:0000313" key="3">
    <source>
        <dbReference type="EMBL" id="THU91543.1"/>
    </source>
</evidence>
<organism evidence="3 4">
    <name type="scientific">Dendrothele bispora (strain CBS 962.96)</name>
    <dbReference type="NCBI Taxonomy" id="1314807"/>
    <lineage>
        <taxon>Eukaryota</taxon>
        <taxon>Fungi</taxon>
        <taxon>Dikarya</taxon>
        <taxon>Basidiomycota</taxon>
        <taxon>Agaricomycotina</taxon>
        <taxon>Agaricomycetes</taxon>
        <taxon>Agaricomycetidae</taxon>
        <taxon>Agaricales</taxon>
        <taxon>Agaricales incertae sedis</taxon>
        <taxon>Dendrothele</taxon>
    </lineage>
</organism>
<evidence type="ECO:0008006" key="5">
    <source>
        <dbReference type="Google" id="ProtNLM"/>
    </source>
</evidence>
<accession>A0A4S8LRD9</accession>
<feature type="compositionally biased region" description="Acidic residues" evidence="1">
    <location>
        <begin position="105"/>
        <end position="121"/>
    </location>
</feature>
<reference evidence="3 4" key="1">
    <citation type="journal article" date="2019" name="Nat. Ecol. Evol.">
        <title>Megaphylogeny resolves global patterns of mushroom evolution.</title>
        <authorList>
            <person name="Varga T."/>
            <person name="Krizsan K."/>
            <person name="Foldi C."/>
            <person name="Dima B."/>
            <person name="Sanchez-Garcia M."/>
            <person name="Sanchez-Ramirez S."/>
            <person name="Szollosi G.J."/>
            <person name="Szarkandi J.G."/>
            <person name="Papp V."/>
            <person name="Albert L."/>
            <person name="Andreopoulos W."/>
            <person name="Angelini C."/>
            <person name="Antonin V."/>
            <person name="Barry K.W."/>
            <person name="Bougher N.L."/>
            <person name="Buchanan P."/>
            <person name="Buyck B."/>
            <person name="Bense V."/>
            <person name="Catcheside P."/>
            <person name="Chovatia M."/>
            <person name="Cooper J."/>
            <person name="Damon W."/>
            <person name="Desjardin D."/>
            <person name="Finy P."/>
            <person name="Geml J."/>
            <person name="Haridas S."/>
            <person name="Hughes K."/>
            <person name="Justo A."/>
            <person name="Karasinski D."/>
            <person name="Kautmanova I."/>
            <person name="Kiss B."/>
            <person name="Kocsube S."/>
            <person name="Kotiranta H."/>
            <person name="LaButti K.M."/>
            <person name="Lechner B.E."/>
            <person name="Liimatainen K."/>
            <person name="Lipzen A."/>
            <person name="Lukacs Z."/>
            <person name="Mihaltcheva S."/>
            <person name="Morgado L.N."/>
            <person name="Niskanen T."/>
            <person name="Noordeloos M.E."/>
            <person name="Ohm R.A."/>
            <person name="Ortiz-Santana B."/>
            <person name="Ovrebo C."/>
            <person name="Racz N."/>
            <person name="Riley R."/>
            <person name="Savchenko A."/>
            <person name="Shiryaev A."/>
            <person name="Soop K."/>
            <person name="Spirin V."/>
            <person name="Szebenyi C."/>
            <person name="Tomsovsky M."/>
            <person name="Tulloss R.E."/>
            <person name="Uehling J."/>
            <person name="Grigoriev I.V."/>
            <person name="Vagvolgyi C."/>
            <person name="Papp T."/>
            <person name="Martin F.M."/>
            <person name="Miettinen O."/>
            <person name="Hibbett D.S."/>
            <person name="Nagy L.G."/>
        </authorList>
    </citation>
    <scope>NUCLEOTIDE SEQUENCE [LARGE SCALE GENOMIC DNA]</scope>
    <source>
        <strain evidence="3 4">CBS 962.96</strain>
    </source>
</reference>
<keyword evidence="2" id="KW-0732">Signal</keyword>
<evidence type="ECO:0000256" key="1">
    <source>
        <dbReference type="SAM" id="MobiDB-lite"/>
    </source>
</evidence>
<evidence type="ECO:0000313" key="4">
    <source>
        <dbReference type="Proteomes" id="UP000297245"/>
    </source>
</evidence>
<feature type="signal peptide" evidence="2">
    <location>
        <begin position="1"/>
        <end position="22"/>
    </location>
</feature>
<feature type="region of interest" description="Disordered" evidence="1">
    <location>
        <begin position="100"/>
        <end position="137"/>
    </location>
</feature>
<dbReference type="EMBL" id="ML179303">
    <property type="protein sequence ID" value="THU91543.1"/>
    <property type="molecule type" value="Genomic_DNA"/>
</dbReference>
<dbReference type="OrthoDB" id="3111084at2759"/>
<protein>
    <recommendedName>
        <fullName evidence="5">Mid2 domain-containing protein</fullName>
    </recommendedName>
</protein>
<dbReference type="AlphaFoldDB" id="A0A4S8LRD9"/>
<sequence>MKYALFASTVVALTHILSLVSAQTLTLYQVVDPGEPIDDSLTEDTPIAIPIGTADGGAATTYRIQDPETDVLNDINGQPTATSTFDFTVTVVASASGWKMTEPADVSDSDSSDPSDSDDNEPSGGEVECHNPDAQGNGECIVRANFASTTIEMTQTGSMISLFVPISTSGASGGSSGNSGSNSGPGSGSSGSNPTTSGGNTTNNNNSGTARGVGMFDVRMLGVLVGSVIFGGMLF</sequence>
<feature type="chain" id="PRO_5020721545" description="Mid2 domain-containing protein" evidence="2">
    <location>
        <begin position="23"/>
        <end position="235"/>
    </location>
</feature>
<gene>
    <name evidence="3" type="ORF">K435DRAFT_780645</name>
</gene>
<name>A0A4S8LRD9_DENBC</name>
<feature type="compositionally biased region" description="Low complexity" evidence="1">
    <location>
        <begin position="190"/>
        <end position="206"/>
    </location>
</feature>
<feature type="region of interest" description="Disordered" evidence="1">
    <location>
        <begin position="170"/>
        <end position="206"/>
    </location>
</feature>